<gene>
    <name evidence="3" type="ORF">GCK32_021191</name>
</gene>
<evidence type="ECO:0000313" key="3">
    <source>
        <dbReference type="EMBL" id="KAK5970375.1"/>
    </source>
</evidence>
<accession>A0AAN8FIP1</accession>
<feature type="non-terminal residue" evidence="3">
    <location>
        <position position="151"/>
    </location>
</feature>
<sequence>MNAAVIVFILAVVAHFELGGGWEHRDHEVRHHDHGIRYGDRVIYGGPPFLQFLNEAAQRDYIQMVSNTNLSLGEELQQLHNWAKKYSLQEQMNVYIRNRMTLMEEVKRNVTELIKFLPKVMEEAFEIRFDQNRTSREQVEGIRNLTFTHPE</sequence>
<reference evidence="3 4" key="1">
    <citation type="submission" date="2019-10" db="EMBL/GenBank/DDBJ databases">
        <title>Assembly and Annotation for the nematode Trichostrongylus colubriformis.</title>
        <authorList>
            <person name="Martin J."/>
        </authorList>
    </citation>
    <scope>NUCLEOTIDE SEQUENCE [LARGE SCALE GENOMIC DNA]</scope>
    <source>
        <strain evidence="3">G859</strain>
        <tissue evidence="3">Whole worm</tissue>
    </source>
</reference>
<evidence type="ECO:0000313" key="4">
    <source>
        <dbReference type="Proteomes" id="UP001331761"/>
    </source>
</evidence>
<feature type="chain" id="PRO_5042961688" description="SXP/RAL-2 family protein Ani s 5-like cation-binding domain-containing protein" evidence="1">
    <location>
        <begin position="22"/>
        <end position="151"/>
    </location>
</feature>
<dbReference type="InterPro" id="IPR003677">
    <property type="entry name" value="ANIS5_cation-bd"/>
</dbReference>
<feature type="signal peptide" evidence="1">
    <location>
        <begin position="1"/>
        <end position="21"/>
    </location>
</feature>
<keyword evidence="4" id="KW-1185">Reference proteome</keyword>
<dbReference type="AlphaFoldDB" id="A0AAN8FIP1"/>
<dbReference type="InterPro" id="IPR052823">
    <property type="entry name" value="SXP/RAL-2_related"/>
</dbReference>
<protein>
    <recommendedName>
        <fullName evidence="2">SXP/RAL-2 family protein Ani s 5-like cation-binding domain-containing protein</fullName>
    </recommendedName>
</protein>
<evidence type="ECO:0000256" key="1">
    <source>
        <dbReference type="SAM" id="SignalP"/>
    </source>
</evidence>
<proteinExistence type="predicted"/>
<dbReference type="PANTHER" id="PTHR21593:SF36">
    <property type="entry name" value="DUF148 DOMAIN-CONTAINING PROTEIN-RELATED"/>
    <property type="match status" value="1"/>
</dbReference>
<organism evidence="3 4">
    <name type="scientific">Trichostrongylus colubriformis</name>
    <name type="common">Black scour worm</name>
    <dbReference type="NCBI Taxonomy" id="6319"/>
    <lineage>
        <taxon>Eukaryota</taxon>
        <taxon>Metazoa</taxon>
        <taxon>Ecdysozoa</taxon>
        <taxon>Nematoda</taxon>
        <taxon>Chromadorea</taxon>
        <taxon>Rhabditida</taxon>
        <taxon>Rhabditina</taxon>
        <taxon>Rhabditomorpha</taxon>
        <taxon>Strongyloidea</taxon>
        <taxon>Trichostrongylidae</taxon>
        <taxon>Trichostrongylus</taxon>
    </lineage>
</organism>
<keyword evidence="1" id="KW-0732">Signal</keyword>
<comment type="caution">
    <text evidence="3">The sequence shown here is derived from an EMBL/GenBank/DDBJ whole genome shotgun (WGS) entry which is preliminary data.</text>
</comment>
<dbReference type="Proteomes" id="UP001331761">
    <property type="component" value="Unassembled WGS sequence"/>
</dbReference>
<feature type="domain" description="SXP/RAL-2 family protein Ani s 5-like cation-binding" evidence="2">
    <location>
        <begin position="57"/>
        <end position="150"/>
    </location>
</feature>
<name>A0AAN8FIP1_TRICO</name>
<dbReference type="PANTHER" id="PTHR21593">
    <property type="entry name" value="PRION-LIKE- Q/N-RICH -DOMAIN-BEARING PROTEIN PROTEIN"/>
    <property type="match status" value="1"/>
</dbReference>
<dbReference type="EMBL" id="WIXE01019084">
    <property type="protein sequence ID" value="KAK5970375.1"/>
    <property type="molecule type" value="Genomic_DNA"/>
</dbReference>
<dbReference type="Pfam" id="PF02520">
    <property type="entry name" value="ANIS5_cation-bd"/>
    <property type="match status" value="1"/>
</dbReference>
<evidence type="ECO:0000259" key="2">
    <source>
        <dbReference type="Pfam" id="PF02520"/>
    </source>
</evidence>